<gene>
    <name evidence="1" type="ORF">EZS27_030874</name>
</gene>
<reference evidence="1" key="1">
    <citation type="submission" date="2019-03" db="EMBL/GenBank/DDBJ databases">
        <title>Single cell metagenomics reveals metabolic interactions within the superorganism composed of flagellate Streblomastix strix and complex community of Bacteroidetes bacteria on its surface.</title>
        <authorList>
            <person name="Treitli S.C."/>
            <person name="Kolisko M."/>
            <person name="Husnik F."/>
            <person name="Keeling P."/>
            <person name="Hampl V."/>
        </authorList>
    </citation>
    <scope>NUCLEOTIDE SEQUENCE</scope>
    <source>
        <strain evidence="1">STM</strain>
    </source>
</reference>
<protein>
    <submittedName>
        <fullName evidence="1">Uncharacterized protein</fullName>
    </submittedName>
</protein>
<name>A0A5J4QF16_9ZZZZ</name>
<accession>A0A5J4QF16</accession>
<evidence type="ECO:0000313" key="1">
    <source>
        <dbReference type="EMBL" id="KAA6319203.1"/>
    </source>
</evidence>
<sequence>MDNKVKKTVKIRINGRSIDCYILENDTIFIEDVIKEFFKSNSNDTPIILEVVNNSRIIQFRVYSIENVIHNIKTKHLKYLAQIGLVDLIETNKNQIEPKERNLSEFDKLILRAMRYNSY</sequence>
<dbReference type="EMBL" id="SNRY01003956">
    <property type="protein sequence ID" value="KAA6319203.1"/>
    <property type="molecule type" value="Genomic_DNA"/>
</dbReference>
<comment type="caution">
    <text evidence="1">The sequence shown here is derived from an EMBL/GenBank/DDBJ whole genome shotgun (WGS) entry which is preliminary data.</text>
</comment>
<proteinExistence type="predicted"/>
<dbReference type="AlphaFoldDB" id="A0A5J4QF16"/>
<organism evidence="1">
    <name type="scientific">termite gut metagenome</name>
    <dbReference type="NCBI Taxonomy" id="433724"/>
    <lineage>
        <taxon>unclassified sequences</taxon>
        <taxon>metagenomes</taxon>
        <taxon>organismal metagenomes</taxon>
    </lineage>
</organism>